<dbReference type="AlphaFoldDB" id="A0A8T0YDK0"/>
<organism evidence="3 4">
    <name type="scientific">Phytophthora cactorum</name>
    <dbReference type="NCBI Taxonomy" id="29920"/>
    <lineage>
        <taxon>Eukaryota</taxon>
        <taxon>Sar</taxon>
        <taxon>Stramenopiles</taxon>
        <taxon>Oomycota</taxon>
        <taxon>Peronosporomycetes</taxon>
        <taxon>Peronosporales</taxon>
        <taxon>Peronosporaceae</taxon>
        <taxon>Phytophthora</taxon>
    </lineage>
</organism>
<protein>
    <recommendedName>
        <fullName evidence="2">DUF6818 domain-containing protein</fullName>
    </recommendedName>
</protein>
<evidence type="ECO:0000313" key="4">
    <source>
        <dbReference type="Proteomes" id="UP000735874"/>
    </source>
</evidence>
<feature type="region of interest" description="Disordered" evidence="1">
    <location>
        <begin position="258"/>
        <end position="280"/>
    </location>
</feature>
<evidence type="ECO:0000256" key="1">
    <source>
        <dbReference type="SAM" id="MobiDB-lite"/>
    </source>
</evidence>
<dbReference type="Proteomes" id="UP000735874">
    <property type="component" value="Unassembled WGS sequence"/>
</dbReference>
<accession>A0A8T0YDK0</accession>
<dbReference type="Pfam" id="PF20681">
    <property type="entry name" value="DUF6818"/>
    <property type="match status" value="1"/>
</dbReference>
<gene>
    <name evidence="3" type="ORF">PC113_g16709</name>
</gene>
<dbReference type="EMBL" id="RCMG01000678">
    <property type="protein sequence ID" value="KAG2850519.1"/>
    <property type="molecule type" value="Genomic_DNA"/>
</dbReference>
<evidence type="ECO:0000313" key="3">
    <source>
        <dbReference type="EMBL" id="KAG2850519.1"/>
    </source>
</evidence>
<evidence type="ECO:0000259" key="2">
    <source>
        <dbReference type="Pfam" id="PF20681"/>
    </source>
</evidence>
<proteinExistence type="predicted"/>
<dbReference type="InterPro" id="IPR049203">
    <property type="entry name" value="DUF6818"/>
</dbReference>
<comment type="caution">
    <text evidence="3">The sequence shown here is derived from an EMBL/GenBank/DDBJ whole genome shotgun (WGS) entry which is preliminary data.</text>
</comment>
<feature type="compositionally biased region" description="Polar residues" evidence="1">
    <location>
        <begin position="264"/>
        <end position="279"/>
    </location>
</feature>
<feature type="domain" description="DUF6818" evidence="2">
    <location>
        <begin position="219"/>
        <end position="277"/>
    </location>
</feature>
<feature type="region of interest" description="Disordered" evidence="1">
    <location>
        <begin position="296"/>
        <end position="317"/>
    </location>
</feature>
<sequence>MAGKVSQNANAVKTTKRTLKPRKAMRTTKQSTQAPVLENAYSQTSVIQNEYPQTPAHQDAHTQQLETRLSVAVQDHTQHAANMEMPAALTPYQRMRELLSVKKLDREAGPREIPTVDDLQKYLQSDRSVRIIIRMKLLSTRATGRHAQCYVFKTPYEANREDVDSMLLTVTVWNMESDSELLPTSGIATKMPKRQGSQNYSEGEKQCLLGLVHSHQPSRKAEWQSLAIAYNAAKDPRWISRDFNSLKRKLRSVRIAQEAEKRATQAQPTNTKPTMTATRPSPIRSAKMNLREAEQRQTSSCLATRPPVPSMTYQKDGIRASPPATWSSCYNGLKDGTQEFAGVPRPHLSTGCTHFAKSIKPTAAQPAATTRS</sequence>
<name>A0A8T0YDK0_9STRA</name>
<feature type="compositionally biased region" description="Basic residues" evidence="1">
    <location>
        <begin position="14"/>
        <end position="26"/>
    </location>
</feature>
<reference evidence="3" key="1">
    <citation type="submission" date="2018-10" db="EMBL/GenBank/DDBJ databases">
        <title>Effector identification in a new, highly contiguous assembly of the strawberry crown rot pathogen Phytophthora cactorum.</title>
        <authorList>
            <person name="Armitage A.D."/>
            <person name="Nellist C.F."/>
            <person name="Bates H."/>
            <person name="Vickerstaff R.J."/>
            <person name="Harrison R.J."/>
        </authorList>
    </citation>
    <scope>NUCLEOTIDE SEQUENCE</scope>
    <source>
        <strain evidence="3">15-7</strain>
    </source>
</reference>
<feature type="region of interest" description="Disordered" evidence="1">
    <location>
        <begin position="1"/>
        <end position="33"/>
    </location>
</feature>
<feature type="compositionally biased region" description="Polar residues" evidence="1">
    <location>
        <begin position="1"/>
        <end position="13"/>
    </location>
</feature>
<dbReference type="VEuPathDB" id="FungiDB:PC110_g9750"/>